<dbReference type="EMBL" id="JAGGNH010000008">
    <property type="protein sequence ID" value="KAJ0964869.1"/>
    <property type="molecule type" value="Genomic_DNA"/>
</dbReference>
<dbReference type="SMART" id="SM00108">
    <property type="entry name" value="B_lectin"/>
    <property type="match status" value="1"/>
</dbReference>
<evidence type="ECO:0000313" key="8">
    <source>
        <dbReference type="EMBL" id="KAJ0964869.1"/>
    </source>
</evidence>
<keyword evidence="9" id="KW-1185">Reference proteome</keyword>
<keyword evidence="4" id="KW-0472">Membrane</keyword>
<dbReference type="SUPFAM" id="SSF51110">
    <property type="entry name" value="alpha-D-mannose-specific plant lectins"/>
    <property type="match status" value="1"/>
</dbReference>
<dbReference type="Gene3D" id="2.90.10.30">
    <property type="match status" value="1"/>
</dbReference>
<dbReference type="Pfam" id="PF08276">
    <property type="entry name" value="PAN_2"/>
    <property type="match status" value="1"/>
</dbReference>
<dbReference type="FunFam" id="2.90.10.30:FF:000003">
    <property type="entry name" value="Os04g0303100 protein"/>
    <property type="match status" value="1"/>
</dbReference>
<sequence length="627" mass="69621">MASGLHLLLWLSISSPFLVHHPQAVPDFSLPDFNSTAFPSSLWLNTLPASTPERTYTDGSLIRPILIQSQAFNYTMLRSGLGFTCCFICRDDCNGFIFSIVIVEMISLGSNAQRPNPKPVQVVWSANRNKPVKEGATLELTMDGDLVLTDVDGSISWSSGTAGKSVARMELGNNGSLGLFDSRGVVIWESFEYPSDTLMQGQRLVDDQRLTASVSRSNFTEGPLYMIFNSAMLAAYIQSHPPVRYYSRGFMHVFSVDAHCDQTCYLGLINGSLELHFSPSSITRIPLPKAHSVQFLRLDSDGHLRLYEYNGFLSWKVVADLFSDSLDDCDYPTVCGSYGICTKDQCSCPNGVDNYFTSLKADPKLGCPAVTELSCDESQLHQFMTLYGVSYFNLGRRVLSGVDAESCKVACLSNCSCKAAFLQYKSNVSSGKCYLSFHEVFSLLGSPKSEFYNYTTFLKVQRPNHLNGSEYVERNRSRVSSKNNARLLVVVVLGSVAVAISISLIIIVYKRALFLRKKPTINVNVDRVDSEENHHFDHVLKLPARFLYKDIVSATNNFSIELGSGGSGSVFEGTLVDGKKVAVKRIERILQGKKQFLAEIETIGSTHHVNLGQDDIKVKKHMEQRWS</sequence>
<evidence type="ECO:0000256" key="3">
    <source>
        <dbReference type="PROSITE-ProRule" id="PRU10141"/>
    </source>
</evidence>
<dbReference type="PANTHER" id="PTHR47976">
    <property type="entry name" value="G-TYPE LECTIN S-RECEPTOR-LIKE SERINE/THREONINE-PROTEIN KINASE SD2-5"/>
    <property type="match status" value="1"/>
</dbReference>
<keyword evidence="2" id="KW-0430">Lectin</keyword>
<name>A0A9D5C2M2_9LILI</name>
<dbReference type="CDD" id="cd00028">
    <property type="entry name" value="B_lectin"/>
    <property type="match status" value="1"/>
</dbReference>
<feature type="chain" id="PRO_5039303863" description="Non-specific serine/threonine protein kinase" evidence="5">
    <location>
        <begin position="17"/>
        <end position="627"/>
    </location>
</feature>
<feature type="domain" description="Apple" evidence="7">
    <location>
        <begin position="375"/>
        <end position="456"/>
    </location>
</feature>
<feature type="binding site" evidence="3">
    <location>
        <position position="584"/>
    </location>
    <ligand>
        <name>ATP</name>
        <dbReference type="ChEBI" id="CHEBI:30616"/>
    </ligand>
</feature>
<dbReference type="AlphaFoldDB" id="A0A9D5C2M2"/>
<dbReference type="InterPro" id="IPR051343">
    <property type="entry name" value="G-type_lectin_kinases/EP1-like"/>
</dbReference>
<dbReference type="OrthoDB" id="4062651at2759"/>
<dbReference type="PROSITE" id="PS00107">
    <property type="entry name" value="PROTEIN_KINASE_ATP"/>
    <property type="match status" value="1"/>
</dbReference>
<dbReference type="CDD" id="cd01098">
    <property type="entry name" value="PAN_AP_plant"/>
    <property type="match status" value="1"/>
</dbReference>
<dbReference type="Proteomes" id="UP001085076">
    <property type="component" value="Miscellaneous, Linkage group lg08"/>
</dbReference>
<reference evidence="8" key="2">
    <citation type="journal article" date="2022" name="Hortic Res">
        <title>The genome of Dioscorea zingiberensis sheds light on the biosynthesis, origin and evolution of the medicinally important diosgenin saponins.</title>
        <authorList>
            <person name="Li Y."/>
            <person name="Tan C."/>
            <person name="Li Z."/>
            <person name="Guo J."/>
            <person name="Li S."/>
            <person name="Chen X."/>
            <person name="Wang C."/>
            <person name="Dai X."/>
            <person name="Yang H."/>
            <person name="Song W."/>
            <person name="Hou L."/>
            <person name="Xu J."/>
            <person name="Tong Z."/>
            <person name="Xu A."/>
            <person name="Yuan X."/>
            <person name="Wang W."/>
            <person name="Yang Q."/>
            <person name="Chen L."/>
            <person name="Sun Z."/>
            <person name="Wang K."/>
            <person name="Pan B."/>
            <person name="Chen J."/>
            <person name="Bao Y."/>
            <person name="Liu F."/>
            <person name="Qi X."/>
            <person name="Gang D.R."/>
            <person name="Wen J."/>
            <person name="Li J."/>
        </authorList>
    </citation>
    <scope>NUCLEOTIDE SEQUENCE</scope>
    <source>
        <strain evidence="8">Dzin_1.0</strain>
    </source>
</reference>
<dbReference type="Gene3D" id="3.30.200.20">
    <property type="entry name" value="Phosphorylase Kinase, domain 1"/>
    <property type="match status" value="1"/>
</dbReference>
<dbReference type="SUPFAM" id="SSF56112">
    <property type="entry name" value="Protein kinase-like (PK-like)"/>
    <property type="match status" value="1"/>
</dbReference>
<gene>
    <name evidence="8" type="ORF">J5N97_026007</name>
</gene>
<dbReference type="InterPro" id="IPR017441">
    <property type="entry name" value="Protein_kinase_ATP_BS"/>
</dbReference>
<keyword evidence="3" id="KW-0547">Nucleotide-binding</keyword>
<feature type="signal peptide" evidence="5">
    <location>
        <begin position="1"/>
        <end position="16"/>
    </location>
</feature>
<dbReference type="InterPro" id="IPR011009">
    <property type="entry name" value="Kinase-like_dom_sf"/>
</dbReference>
<dbReference type="GO" id="GO:0005524">
    <property type="term" value="F:ATP binding"/>
    <property type="evidence" value="ECO:0007669"/>
    <property type="project" value="UniProtKB-UniRule"/>
</dbReference>
<keyword evidence="3" id="KW-0067">ATP-binding</keyword>
<reference evidence="8" key="1">
    <citation type="submission" date="2021-03" db="EMBL/GenBank/DDBJ databases">
        <authorList>
            <person name="Li Z."/>
            <person name="Yang C."/>
        </authorList>
    </citation>
    <scope>NUCLEOTIDE SEQUENCE</scope>
    <source>
        <strain evidence="8">Dzin_1.0</strain>
        <tissue evidence="8">Leaf</tissue>
    </source>
</reference>
<organism evidence="8 9">
    <name type="scientific">Dioscorea zingiberensis</name>
    <dbReference type="NCBI Taxonomy" id="325984"/>
    <lineage>
        <taxon>Eukaryota</taxon>
        <taxon>Viridiplantae</taxon>
        <taxon>Streptophyta</taxon>
        <taxon>Embryophyta</taxon>
        <taxon>Tracheophyta</taxon>
        <taxon>Spermatophyta</taxon>
        <taxon>Magnoliopsida</taxon>
        <taxon>Liliopsida</taxon>
        <taxon>Dioscoreales</taxon>
        <taxon>Dioscoreaceae</taxon>
        <taxon>Dioscorea</taxon>
    </lineage>
</organism>
<dbReference type="PROSITE" id="PS50948">
    <property type="entry name" value="PAN"/>
    <property type="match status" value="1"/>
</dbReference>
<keyword evidence="4" id="KW-0812">Transmembrane</keyword>
<evidence type="ECO:0000256" key="5">
    <source>
        <dbReference type="SAM" id="SignalP"/>
    </source>
</evidence>
<dbReference type="InterPro" id="IPR003609">
    <property type="entry name" value="Pan_app"/>
</dbReference>
<dbReference type="PROSITE" id="PS50927">
    <property type="entry name" value="BULB_LECTIN"/>
    <property type="match status" value="1"/>
</dbReference>
<protein>
    <recommendedName>
        <fullName evidence="10">Non-specific serine/threonine protein kinase</fullName>
    </recommendedName>
</protein>
<proteinExistence type="predicted"/>
<accession>A0A9D5C2M2</accession>
<feature type="domain" description="Bulb-type lectin" evidence="6">
    <location>
        <begin position="63"/>
        <end position="192"/>
    </location>
</feature>
<evidence type="ECO:0008006" key="10">
    <source>
        <dbReference type="Google" id="ProtNLM"/>
    </source>
</evidence>
<dbReference type="GO" id="GO:0051707">
    <property type="term" value="P:response to other organism"/>
    <property type="evidence" value="ECO:0007669"/>
    <property type="project" value="UniProtKB-ARBA"/>
</dbReference>
<keyword evidence="4" id="KW-1133">Transmembrane helix</keyword>
<dbReference type="InterPro" id="IPR001480">
    <property type="entry name" value="Bulb-type_lectin_dom"/>
</dbReference>
<evidence type="ECO:0000256" key="2">
    <source>
        <dbReference type="ARBA" id="ARBA00022734"/>
    </source>
</evidence>
<evidence type="ECO:0000256" key="1">
    <source>
        <dbReference type="ARBA" id="ARBA00022729"/>
    </source>
</evidence>
<feature type="transmembrane region" description="Helical" evidence="4">
    <location>
        <begin position="487"/>
        <end position="509"/>
    </location>
</feature>
<dbReference type="PANTHER" id="PTHR47976:SF30">
    <property type="entry name" value="RECEPTOR-LIKE SERINE_THREONINE-PROTEIN KINASE"/>
    <property type="match status" value="1"/>
</dbReference>
<dbReference type="Pfam" id="PF01453">
    <property type="entry name" value="B_lectin"/>
    <property type="match status" value="1"/>
</dbReference>
<evidence type="ECO:0000313" key="9">
    <source>
        <dbReference type="Proteomes" id="UP001085076"/>
    </source>
</evidence>
<dbReference type="InterPro" id="IPR036426">
    <property type="entry name" value="Bulb-type_lectin_dom_sf"/>
</dbReference>
<evidence type="ECO:0000259" key="7">
    <source>
        <dbReference type="PROSITE" id="PS50948"/>
    </source>
</evidence>
<comment type="caution">
    <text evidence="8">The sequence shown here is derived from an EMBL/GenBank/DDBJ whole genome shotgun (WGS) entry which is preliminary data.</text>
</comment>
<keyword evidence="1 5" id="KW-0732">Signal</keyword>
<evidence type="ECO:0000259" key="6">
    <source>
        <dbReference type="PROSITE" id="PS50927"/>
    </source>
</evidence>
<evidence type="ECO:0000256" key="4">
    <source>
        <dbReference type="SAM" id="Phobius"/>
    </source>
</evidence>